<accession>A0A6A6F479</accession>
<reference evidence="1" key="1">
    <citation type="journal article" date="2020" name="Stud. Mycol.">
        <title>101 Dothideomycetes genomes: a test case for predicting lifestyles and emergence of pathogens.</title>
        <authorList>
            <person name="Haridas S."/>
            <person name="Albert R."/>
            <person name="Binder M."/>
            <person name="Bloem J."/>
            <person name="Labutti K."/>
            <person name="Salamov A."/>
            <person name="Andreopoulos B."/>
            <person name="Baker S."/>
            <person name="Barry K."/>
            <person name="Bills G."/>
            <person name="Bluhm B."/>
            <person name="Cannon C."/>
            <person name="Castanera R."/>
            <person name="Culley D."/>
            <person name="Daum C."/>
            <person name="Ezra D."/>
            <person name="Gonzalez J."/>
            <person name="Henrissat B."/>
            <person name="Kuo A."/>
            <person name="Liang C."/>
            <person name="Lipzen A."/>
            <person name="Lutzoni F."/>
            <person name="Magnuson J."/>
            <person name="Mondo S."/>
            <person name="Nolan M."/>
            <person name="Ohm R."/>
            <person name="Pangilinan J."/>
            <person name="Park H.-J."/>
            <person name="Ramirez L."/>
            <person name="Alfaro M."/>
            <person name="Sun H."/>
            <person name="Tritt A."/>
            <person name="Yoshinaga Y."/>
            <person name="Zwiers L.-H."/>
            <person name="Turgeon B."/>
            <person name="Goodwin S."/>
            <person name="Spatafora J."/>
            <person name="Crous P."/>
            <person name="Grigoriev I."/>
        </authorList>
    </citation>
    <scope>NUCLEOTIDE SEQUENCE</scope>
    <source>
        <strain evidence="1">SCOH1-5</strain>
    </source>
</reference>
<evidence type="ECO:0008006" key="3">
    <source>
        <dbReference type="Google" id="ProtNLM"/>
    </source>
</evidence>
<dbReference type="EMBL" id="ML992693">
    <property type="protein sequence ID" value="KAF2208602.1"/>
    <property type="molecule type" value="Genomic_DNA"/>
</dbReference>
<dbReference type="Proteomes" id="UP000799539">
    <property type="component" value="Unassembled WGS sequence"/>
</dbReference>
<dbReference type="OrthoDB" id="20872at2759"/>
<dbReference type="PANTHER" id="PTHR10622:SF10">
    <property type="entry name" value="HET DOMAIN-CONTAINING PROTEIN"/>
    <property type="match status" value="1"/>
</dbReference>
<sequence>MGAELTEAINSMYTYYRKARICYVYLSEITDAGALADARWWTRGWTLQELLAPTHAVFYMLDWQYIGARAAMADAISSITGIQRQYLVHRADEVAQTMDETSSIAGMQRPHLKDSAREVVKTASIAKRMSWAAKRKTSRSEDMPHSLLGLFSVNMPLLYGGGGQRAFLRLQEEIMKSQIAWREGSLEVFELRQDDE</sequence>
<protein>
    <recommendedName>
        <fullName evidence="3">Heterokaryon incompatibility domain-containing protein</fullName>
    </recommendedName>
</protein>
<dbReference type="AlphaFoldDB" id="A0A6A6F479"/>
<organism evidence="1 2">
    <name type="scientific">Cercospora zeae-maydis SCOH1-5</name>
    <dbReference type="NCBI Taxonomy" id="717836"/>
    <lineage>
        <taxon>Eukaryota</taxon>
        <taxon>Fungi</taxon>
        <taxon>Dikarya</taxon>
        <taxon>Ascomycota</taxon>
        <taxon>Pezizomycotina</taxon>
        <taxon>Dothideomycetes</taxon>
        <taxon>Dothideomycetidae</taxon>
        <taxon>Mycosphaerellales</taxon>
        <taxon>Mycosphaerellaceae</taxon>
        <taxon>Cercospora</taxon>
    </lineage>
</organism>
<proteinExistence type="predicted"/>
<evidence type="ECO:0000313" key="1">
    <source>
        <dbReference type="EMBL" id="KAF2208602.1"/>
    </source>
</evidence>
<name>A0A6A6F479_9PEZI</name>
<evidence type="ECO:0000313" key="2">
    <source>
        <dbReference type="Proteomes" id="UP000799539"/>
    </source>
</evidence>
<dbReference type="PANTHER" id="PTHR10622">
    <property type="entry name" value="HET DOMAIN-CONTAINING PROTEIN"/>
    <property type="match status" value="1"/>
</dbReference>
<gene>
    <name evidence="1" type="ORF">CERZMDRAFT_122414</name>
</gene>
<keyword evidence="2" id="KW-1185">Reference proteome</keyword>